<feature type="transmembrane region" description="Helical" evidence="7">
    <location>
        <begin position="772"/>
        <end position="794"/>
    </location>
</feature>
<dbReference type="InterPro" id="IPR003838">
    <property type="entry name" value="ABC3_permease_C"/>
</dbReference>
<evidence type="ECO:0000259" key="9">
    <source>
        <dbReference type="Pfam" id="PF12704"/>
    </source>
</evidence>
<dbReference type="InterPro" id="IPR050250">
    <property type="entry name" value="Macrolide_Exporter_MacB"/>
</dbReference>
<dbReference type="GO" id="GO:0005886">
    <property type="term" value="C:plasma membrane"/>
    <property type="evidence" value="ECO:0007669"/>
    <property type="project" value="UniProtKB-SubCell"/>
</dbReference>
<comment type="similarity">
    <text evidence="6">Belongs to the ABC-4 integral membrane protein family.</text>
</comment>
<keyword evidence="5 7" id="KW-0472">Membrane</keyword>
<gene>
    <name evidence="10" type="ORF">ESZ36_01330</name>
</gene>
<comment type="caution">
    <text evidence="10">The sequence shown here is derived from an EMBL/GenBank/DDBJ whole genome shotgun (WGS) entry which is preliminary data.</text>
</comment>
<evidence type="ECO:0000256" key="7">
    <source>
        <dbReference type="SAM" id="Phobius"/>
    </source>
</evidence>
<evidence type="ECO:0000259" key="8">
    <source>
        <dbReference type="Pfam" id="PF02687"/>
    </source>
</evidence>
<feature type="domain" description="ABC3 transporter permease C-terminal" evidence="8">
    <location>
        <begin position="276"/>
        <end position="393"/>
    </location>
</feature>
<evidence type="ECO:0000256" key="1">
    <source>
        <dbReference type="ARBA" id="ARBA00004651"/>
    </source>
</evidence>
<name>A0A5C6QTG8_9GAMM</name>
<feature type="domain" description="MacB-like periplasmic core" evidence="9">
    <location>
        <begin position="22"/>
        <end position="233"/>
    </location>
</feature>
<dbReference type="InterPro" id="IPR025857">
    <property type="entry name" value="MacB_PCD"/>
</dbReference>
<feature type="transmembrane region" description="Helical" evidence="7">
    <location>
        <begin position="321"/>
        <end position="343"/>
    </location>
</feature>
<comment type="subcellular location">
    <subcellularLocation>
        <location evidence="1">Cell membrane</location>
        <topology evidence="1">Multi-pass membrane protein</topology>
    </subcellularLocation>
</comment>
<organism evidence="10 11">
    <name type="scientific">Colwellia demingiae</name>
    <dbReference type="NCBI Taxonomy" id="89401"/>
    <lineage>
        <taxon>Bacteria</taxon>
        <taxon>Pseudomonadati</taxon>
        <taxon>Pseudomonadota</taxon>
        <taxon>Gammaproteobacteria</taxon>
        <taxon>Alteromonadales</taxon>
        <taxon>Colwelliaceae</taxon>
        <taxon>Colwellia</taxon>
    </lineage>
</organism>
<evidence type="ECO:0000256" key="4">
    <source>
        <dbReference type="ARBA" id="ARBA00022989"/>
    </source>
</evidence>
<dbReference type="Pfam" id="PF12704">
    <property type="entry name" value="MacB_PCD"/>
    <property type="match status" value="2"/>
</dbReference>
<evidence type="ECO:0000256" key="2">
    <source>
        <dbReference type="ARBA" id="ARBA00022475"/>
    </source>
</evidence>
<sequence length="811" mass="88388">MIMIWQDFKYAIRLLSKKPGFTALTTLVMATGIGLSVYMFSFFHTILFKDLNFQDGASLVMVSGSINGKEDAYRINALDYAEIKSSVKGLKEYGGYNNANVVVSATEGAIRFPAIMAQANIFQLTRTKPILGREFRAEDEKAGSEKVVVIGYELWQNQFSGENDVLKQNMRINGEKHNVVGVMPQGYLFPRNAQIWLPLQIDPKQLVRENSTTLHGLAHLEDGVTMAEVNRELSVVMKRIENQHPQTNTGISAHVTSIPGVGGADGAPVIYTMHTVALLILLLASINVGNLLLSRALERGKETAIRVALGAPRSRLISQMLWESTIICTLGGMIGFLVMAWGLEITEPIVATFFADPLAFWWDFGIDTYTVTLFLTILISTIFVTGFLPAWRSTGGDFNAVLRDGTRGAQGKKAGRLNRFLVISEIFISMTVLISSAVMVQSAYEQTNSDMGADTENSLVASVLLPAANYDTDAKKAHFAKTLQSRLENSASIEAVMLATSLPGHYSSISKVIIEGKEYSKDSNNSYPSANDIATMPGSLAKLGVELRQGRYFNNSDDGLAKATALVSESFAKRHFPEQGALGKRFRLAKTAQDNIEWVTIVGIVEHTIQGNRDGDAASMPAIYRPLTQAPRNQLTIAMQLSSKGSLAVQHLRKTLQGIDSELASYRIETYQASNDRITAPVVFISSLTAIFAIAGVVLAASGIYGVMANMISQRTQEIGIKRALGADEQRISREFVFAGVKLLLWGGIPGILAGGFMGFAMAQMFGTSYSSLVLIVIIMVSIVVATVLVATYLPTKNALRLEPSQALHYE</sequence>
<feature type="transmembrane region" description="Helical" evidence="7">
    <location>
        <begin position="368"/>
        <end position="388"/>
    </location>
</feature>
<keyword evidence="3 7" id="KW-0812">Transmembrane</keyword>
<evidence type="ECO:0000256" key="5">
    <source>
        <dbReference type="ARBA" id="ARBA00023136"/>
    </source>
</evidence>
<feature type="transmembrane region" description="Helical" evidence="7">
    <location>
        <begin position="271"/>
        <end position="293"/>
    </location>
</feature>
<dbReference type="PANTHER" id="PTHR30572">
    <property type="entry name" value="MEMBRANE COMPONENT OF TRANSPORTER-RELATED"/>
    <property type="match status" value="1"/>
</dbReference>
<evidence type="ECO:0000313" key="10">
    <source>
        <dbReference type="EMBL" id="TWX71901.1"/>
    </source>
</evidence>
<evidence type="ECO:0000313" key="11">
    <source>
        <dbReference type="Proteomes" id="UP000321822"/>
    </source>
</evidence>
<dbReference type="Pfam" id="PF02687">
    <property type="entry name" value="FtsX"/>
    <property type="match status" value="2"/>
</dbReference>
<evidence type="ECO:0000256" key="3">
    <source>
        <dbReference type="ARBA" id="ARBA00022692"/>
    </source>
</evidence>
<keyword evidence="11" id="KW-1185">Reference proteome</keyword>
<feature type="transmembrane region" description="Helical" evidence="7">
    <location>
        <begin position="21"/>
        <end position="43"/>
    </location>
</feature>
<reference evidence="10 11" key="1">
    <citation type="submission" date="2019-07" db="EMBL/GenBank/DDBJ databases">
        <title>Genomes of sea-ice associated Colwellia species.</title>
        <authorList>
            <person name="Bowman J.P."/>
        </authorList>
    </citation>
    <scope>NUCLEOTIDE SEQUENCE [LARGE SCALE GENOMIC DNA]</scope>
    <source>
        <strain evidence="10 11">ACAM 459</strain>
    </source>
</reference>
<dbReference type="GO" id="GO:0022857">
    <property type="term" value="F:transmembrane transporter activity"/>
    <property type="evidence" value="ECO:0007669"/>
    <property type="project" value="TreeGrafter"/>
</dbReference>
<proteinExistence type="inferred from homology"/>
<keyword evidence="4 7" id="KW-1133">Transmembrane helix</keyword>
<dbReference type="AlphaFoldDB" id="A0A5C6QTG8"/>
<dbReference type="OrthoDB" id="9770036at2"/>
<evidence type="ECO:0000256" key="6">
    <source>
        <dbReference type="ARBA" id="ARBA00038076"/>
    </source>
</evidence>
<accession>A0A5C6QTG8</accession>
<feature type="domain" description="ABC3 transporter permease C-terminal" evidence="8">
    <location>
        <begin position="691"/>
        <end position="803"/>
    </location>
</feature>
<protein>
    <submittedName>
        <fullName evidence="10">FtsX-like permease family protein</fullName>
    </submittedName>
</protein>
<feature type="transmembrane region" description="Helical" evidence="7">
    <location>
        <begin position="420"/>
        <end position="440"/>
    </location>
</feature>
<feature type="transmembrane region" description="Helical" evidence="7">
    <location>
        <begin position="682"/>
        <end position="707"/>
    </location>
</feature>
<feature type="domain" description="MacB-like periplasmic core" evidence="9">
    <location>
        <begin position="423"/>
        <end position="644"/>
    </location>
</feature>
<feature type="transmembrane region" description="Helical" evidence="7">
    <location>
        <begin position="743"/>
        <end position="766"/>
    </location>
</feature>
<dbReference type="PANTHER" id="PTHR30572:SF4">
    <property type="entry name" value="ABC TRANSPORTER PERMEASE YTRF"/>
    <property type="match status" value="1"/>
</dbReference>
<dbReference type="EMBL" id="VOLT01000001">
    <property type="protein sequence ID" value="TWX71901.1"/>
    <property type="molecule type" value="Genomic_DNA"/>
</dbReference>
<keyword evidence="2" id="KW-1003">Cell membrane</keyword>
<dbReference type="Proteomes" id="UP000321822">
    <property type="component" value="Unassembled WGS sequence"/>
</dbReference>